<name>A0ABP3TII5_9GAMM</name>
<evidence type="ECO:0000256" key="1">
    <source>
        <dbReference type="ARBA" id="ARBA00022553"/>
    </source>
</evidence>
<evidence type="ECO:0000256" key="4">
    <source>
        <dbReference type="ARBA" id="ARBA00023125"/>
    </source>
</evidence>
<evidence type="ECO:0000259" key="7">
    <source>
        <dbReference type="PROSITE" id="PS50110"/>
    </source>
</evidence>
<dbReference type="RefSeq" id="WP_343786782.1">
    <property type="nucleotide sequence ID" value="NZ_BAAAEU010000002.1"/>
</dbReference>
<comment type="caution">
    <text evidence="9">The sequence shown here is derived from an EMBL/GenBank/DDBJ whole genome shotgun (WGS) entry which is preliminary data.</text>
</comment>
<reference evidence="10" key="1">
    <citation type="journal article" date="2019" name="Int. J. Syst. Evol. Microbiol.">
        <title>The Global Catalogue of Microorganisms (GCM) 10K type strain sequencing project: providing services to taxonomists for standard genome sequencing and annotation.</title>
        <authorList>
            <consortium name="The Broad Institute Genomics Platform"/>
            <consortium name="The Broad Institute Genome Sequencing Center for Infectious Disease"/>
            <person name="Wu L."/>
            <person name="Ma J."/>
        </authorList>
    </citation>
    <scope>NUCLEOTIDE SEQUENCE [LARGE SCALE GENOMIC DNA]</scope>
    <source>
        <strain evidence="10">JCM 15421</strain>
    </source>
</reference>
<dbReference type="InterPro" id="IPR007492">
    <property type="entry name" value="LytTR_DNA-bd_dom"/>
</dbReference>
<dbReference type="SMART" id="SM00850">
    <property type="entry name" value="LytTR"/>
    <property type="match status" value="1"/>
</dbReference>
<evidence type="ECO:0000256" key="3">
    <source>
        <dbReference type="ARBA" id="ARBA00023015"/>
    </source>
</evidence>
<accession>A0ABP3TII5</accession>
<dbReference type="InterPro" id="IPR011006">
    <property type="entry name" value="CheY-like_superfamily"/>
</dbReference>
<dbReference type="PANTHER" id="PTHR48111:SF1">
    <property type="entry name" value="TWO-COMPONENT RESPONSE REGULATOR ORR33"/>
    <property type="match status" value="1"/>
</dbReference>
<dbReference type="EMBL" id="BAAAEU010000002">
    <property type="protein sequence ID" value="GAA0706592.1"/>
    <property type="molecule type" value="Genomic_DNA"/>
</dbReference>
<gene>
    <name evidence="9" type="ORF">GCM10009105_04760</name>
</gene>
<dbReference type="SMART" id="SM00448">
    <property type="entry name" value="REC"/>
    <property type="match status" value="1"/>
</dbReference>
<evidence type="ECO:0000256" key="6">
    <source>
        <dbReference type="PROSITE-ProRule" id="PRU00169"/>
    </source>
</evidence>
<feature type="modified residue" description="4-aspartylphosphate" evidence="6">
    <location>
        <position position="56"/>
    </location>
</feature>
<dbReference type="GO" id="GO:0003677">
    <property type="term" value="F:DNA binding"/>
    <property type="evidence" value="ECO:0007669"/>
    <property type="project" value="UniProtKB-KW"/>
</dbReference>
<proteinExistence type="predicted"/>
<dbReference type="SUPFAM" id="SSF52172">
    <property type="entry name" value="CheY-like"/>
    <property type="match status" value="1"/>
</dbReference>
<keyword evidence="3" id="KW-0805">Transcription regulation</keyword>
<evidence type="ECO:0000313" key="10">
    <source>
        <dbReference type="Proteomes" id="UP001501523"/>
    </source>
</evidence>
<dbReference type="Pfam" id="PF00072">
    <property type="entry name" value="Response_reg"/>
    <property type="match status" value="1"/>
</dbReference>
<dbReference type="Pfam" id="PF04397">
    <property type="entry name" value="LytTR"/>
    <property type="match status" value="1"/>
</dbReference>
<dbReference type="PROSITE" id="PS50930">
    <property type="entry name" value="HTH_LYTTR"/>
    <property type="match status" value="1"/>
</dbReference>
<dbReference type="Gene3D" id="3.40.50.2300">
    <property type="match status" value="1"/>
</dbReference>
<keyword evidence="1 6" id="KW-0597">Phosphoprotein</keyword>
<feature type="domain" description="HTH LytTR-type" evidence="8">
    <location>
        <begin position="134"/>
        <end position="233"/>
    </location>
</feature>
<dbReference type="PROSITE" id="PS50110">
    <property type="entry name" value="RESPONSE_REGULATORY"/>
    <property type="match status" value="1"/>
</dbReference>
<sequence length="240" mass="26427">MSRFKAVSVDDEPSAHEALRALLKNVSDIELAATWTSPSRALSALGAERPDLLFLDVAMAEMSGLDFLRALADPPVTVLLTAHMEHALSAFELGVRDYLLKPVSAQRLYRCLDHIRPLLLAARTESTVKTPARLSIKCGSAHRLVDPARTLRIEAAGNFSIVYTGDEQVFASEAMKELERRLTPFGFVRIHKSHLVNMRFIRSISATDVRLHDGLLLPTGRAYRAAMTDAVRLGHALSSS</sequence>
<keyword evidence="4 9" id="KW-0238">DNA-binding</keyword>
<evidence type="ECO:0000256" key="2">
    <source>
        <dbReference type="ARBA" id="ARBA00023012"/>
    </source>
</evidence>
<feature type="domain" description="Response regulatory" evidence="7">
    <location>
        <begin position="5"/>
        <end position="116"/>
    </location>
</feature>
<dbReference type="InterPro" id="IPR001789">
    <property type="entry name" value="Sig_transdc_resp-reg_receiver"/>
</dbReference>
<keyword evidence="5" id="KW-0804">Transcription</keyword>
<dbReference type="PANTHER" id="PTHR48111">
    <property type="entry name" value="REGULATOR OF RPOS"/>
    <property type="match status" value="1"/>
</dbReference>
<keyword evidence="2" id="KW-0902">Two-component regulatory system</keyword>
<evidence type="ECO:0000256" key="5">
    <source>
        <dbReference type="ARBA" id="ARBA00023163"/>
    </source>
</evidence>
<evidence type="ECO:0000259" key="8">
    <source>
        <dbReference type="PROSITE" id="PS50930"/>
    </source>
</evidence>
<keyword evidence="10" id="KW-1185">Reference proteome</keyword>
<dbReference type="InterPro" id="IPR039420">
    <property type="entry name" value="WalR-like"/>
</dbReference>
<evidence type="ECO:0000313" key="9">
    <source>
        <dbReference type="EMBL" id="GAA0706592.1"/>
    </source>
</evidence>
<protein>
    <submittedName>
        <fullName evidence="9">LytTR family DNA-binding domain-containing protein</fullName>
    </submittedName>
</protein>
<organism evidence="9 10">
    <name type="scientific">Dokdonella soli</name>
    <dbReference type="NCBI Taxonomy" id="529810"/>
    <lineage>
        <taxon>Bacteria</taxon>
        <taxon>Pseudomonadati</taxon>
        <taxon>Pseudomonadota</taxon>
        <taxon>Gammaproteobacteria</taxon>
        <taxon>Lysobacterales</taxon>
        <taxon>Rhodanobacteraceae</taxon>
        <taxon>Dokdonella</taxon>
    </lineage>
</organism>
<dbReference type="Proteomes" id="UP001501523">
    <property type="component" value="Unassembled WGS sequence"/>
</dbReference>
<dbReference type="Gene3D" id="2.40.50.1020">
    <property type="entry name" value="LytTr DNA-binding domain"/>
    <property type="match status" value="1"/>
</dbReference>